<comment type="caution">
    <text evidence="2">The sequence shown here is derived from an EMBL/GenBank/DDBJ whole genome shotgun (WGS) entry which is preliminary data.</text>
</comment>
<feature type="transmembrane region" description="Helical" evidence="1">
    <location>
        <begin position="77"/>
        <end position="99"/>
    </location>
</feature>
<proteinExistence type="predicted"/>
<dbReference type="RefSeq" id="WP_094885532.1">
    <property type="nucleotide sequence ID" value="NZ_NPMS01000003.1"/>
</dbReference>
<dbReference type="AlphaFoldDB" id="A0A265NAW9"/>
<accession>A0A265NAW9</accession>
<keyword evidence="3" id="KW-1185">Reference proteome</keyword>
<keyword evidence="1" id="KW-0812">Transmembrane</keyword>
<dbReference type="Proteomes" id="UP000216498">
    <property type="component" value="Unassembled WGS sequence"/>
</dbReference>
<evidence type="ECO:0000256" key="1">
    <source>
        <dbReference type="SAM" id="Phobius"/>
    </source>
</evidence>
<gene>
    <name evidence="2" type="ORF">CIL03_09050</name>
</gene>
<evidence type="ECO:0000313" key="3">
    <source>
        <dbReference type="Proteomes" id="UP000216498"/>
    </source>
</evidence>
<reference evidence="2 3" key="1">
    <citation type="submission" date="2017-08" db="EMBL/GenBank/DDBJ databases">
        <title>Virgibacillus indicus sp. nov. and Virgibacillus profoundi sp. nov, two moderately halophilic bacteria isolated from marine sediment by using the Microfluidic Streak Plate.</title>
        <authorList>
            <person name="Xu B."/>
            <person name="Hu B."/>
            <person name="Wang J."/>
            <person name="Zhu Y."/>
            <person name="Huang L."/>
            <person name="Du W."/>
            <person name="Huang Y."/>
        </authorList>
    </citation>
    <scope>NUCLEOTIDE SEQUENCE [LARGE SCALE GENOMIC DNA]</scope>
    <source>
        <strain evidence="2 3">IO3-P2-C2</strain>
    </source>
</reference>
<dbReference type="EMBL" id="NPMS01000003">
    <property type="protein sequence ID" value="OZU89143.1"/>
    <property type="molecule type" value="Genomic_DNA"/>
</dbReference>
<evidence type="ECO:0000313" key="2">
    <source>
        <dbReference type="EMBL" id="OZU89143.1"/>
    </source>
</evidence>
<protein>
    <submittedName>
        <fullName evidence="2">Uncharacterized protein</fullName>
    </submittedName>
</protein>
<name>A0A265NAW9_9BACI</name>
<keyword evidence="1" id="KW-1133">Transmembrane helix</keyword>
<feature type="transmembrane region" description="Helical" evidence="1">
    <location>
        <begin position="7"/>
        <end position="32"/>
    </location>
</feature>
<feature type="transmembrane region" description="Helical" evidence="1">
    <location>
        <begin position="44"/>
        <end position="65"/>
    </location>
</feature>
<keyword evidence="1" id="KW-0472">Membrane</keyword>
<organism evidence="2 3">
    <name type="scientific">Virgibacillus indicus</name>
    <dbReference type="NCBI Taxonomy" id="2024554"/>
    <lineage>
        <taxon>Bacteria</taxon>
        <taxon>Bacillati</taxon>
        <taxon>Bacillota</taxon>
        <taxon>Bacilli</taxon>
        <taxon>Bacillales</taxon>
        <taxon>Bacillaceae</taxon>
        <taxon>Virgibacillus</taxon>
    </lineage>
</organism>
<sequence length="340" mass="39566">MKNIFNSILLLIAAETIMIPIYYILVIGLAFNDSGFETDDFMEFISIPFPVWIFIAVVFIAVFFLNKLNCHRILLKFIYIPIKLLMIAIFFFSYMGVYMTEEVNNQYNPVTIIQNISKEAERAALIETQEKEYGNFINNQSDYEEIHTMDYENTRLTLLIDSSHDSLYIMYEDDENSIFKSLPQFDKPFSQIQTKFSYPITDSPIGELLYAKDSNHHYYIMNPSNRLAFQLFGEPNIIVSNERNNLEMLLGDILMNNVRTHSISYKNGNVYRTGEIDDDLTWEFFKNGEKILGRDASDELSLELSSLPHIFDEQGEYSAYLTSYIEGGHRKVSNTVHWSN</sequence>